<accession>A0ABN2T8H9</accession>
<dbReference type="InterPro" id="IPR008979">
    <property type="entry name" value="Galactose-bd-like_sf"/>
</dbReference>
<keyword evidence="3" id="KW-0732">Signal</keyword>
<dbReference type="PROSITE" id="PS51175">
    <property type="entry name" value="CBM6"/>
    <property type="match status" value="1"/>
</dbReference>
<dbReference type="CDD" id="cd23451">
    <property type="entry name" value="beta-trefoil_Ricin_laminarinase"/>
    <property type="match status" value="1"/>
</dbReference>
<dbReference type="PROSITE" id="PS50231">
    <property type="entry name" value="RICIN_B_LECTIN"/>
    <property type="match status" value="1"/>
</dbReference>
<feature type="chain" id="PRO_5045941729" evidence="3">
    <location>
        <begin position="35"/>
        <end position="1055"/>
    </location>
</feature>
<dbReference type="GO" id="GO:0016787">
    <property type="term" value="F:hydrolase activity"/>
    <property type="evidence" value="ECO:0007669"/>
    <property type="project" value="UniProtKB-KW"/>
</dbReference>
<dbReference type="Gene3D" id="2.80.10.50">
    <property type="match status" value="2"/>
</dbReference>
<dbReference type="InterPro" id="IPR048395">
    <property type="entry name" value="Glyco_hydro_31_C"/>
</dbReference>
<dbReference type="Gene3D" id="3.20.20.80">
    <property type="entry name" value="Glycosidases"/>
    <property type="match status" value="1"/>
</dbReference>
<dbReference type="Pfam" id="PF00652">
    <property type="entry name" value="Ricin_B_lectin"/>
    <property type="match status" value="1"/>
</dbReference>
<gene>
    <name evidence="5" type="ORF">GCM10009838_79340</name>
</gene>
<dbReference type="InterPro" id="IPR013780">
    <property type="entry name" value="Glyco_hydro_b"/>
</dbReference>
<evidence type="ECO:0000256" key="1">
    <source>
        <dbReference type="ARBA" id="ARBA00007806"/>
    </source>
</evidence>
<dbReference type="InterPro" id="IPR051816">
    <property type="entry name" value="Glycosyl_Hydrolase_31"/>
</dbReference>
<dbReference type="Pfam" id="PF17137">
    <property type="entry name" value="DUF5110"/>
    <property type="match status" value="1"/>
</dbReference>
<dbReference type="PANTHER" id="PTHR43863:SF2">
    <property type="entry name" value="MALTASE-GLUCOAMYLASE"/>
    <property type="match status" value="1"/>
</dbReference>
<dbReference type="InterPro" id="IPR000322">
    <property type="entry name" value="Glyco_hydro_31_TIM"/>
</dbReference>
<feature type="signal peptide" evidence="3">
    <location>
        <begin position="1"/>
        <end position="34"/>
    </location>
</feature>
<dbReference type="Pfam" id="PF21365">
    <property type="entry name" value="Glyco_hydro_31_3rd"/>
    <property type="match status" value="1"/>
</dbReference>
<keyword evidence="2 5" id="KW-0378">Hydrolase</keyword>
<dbReference type="Pfam" id="PF01055">
    <property type="entry name" value="Glyco_hydro_31_2nd"/>
    <property type="match status" value="1"/>
</dbReference>
<dbReference type="InterPro" id="IPR035992">
    <property type="entry name" value="Ricin_B-like_lectins"/>
</dbReference>
<dbReference type="SUPFAM" id="SSF50370">
    <property type="entry name" value="Ricin B-like lectins"/>
    <property type="match status" value="1"/>
</dbReference>
<keyword evidence="6" id="KW-1185">Reference proteome</keyword>
<evidence type="ECO:0000259" key="4">
    <source>
        <dbReference type="PROSITE" id="PS51175"/>
    </source>
</evidence>
<proteinExistence type="inferred from homology"/>
<dbReference type="EMBL" id="BAAAQM010000072">
    <property type="protein sequence ID" value="GAA2001652.1"/>
    <property type="molecule type" value="Genomic_DNA"/>
</dbReference>
<evidence type="ECO:0000313" key="6">
    <source>
        <dbReference type="Proteomes" id="UP001499854"/>
    </source>
</evidence>
<comment type="similarity">
    <text evidence="1 2">Belongs to the glycosyl hydrolase 31 family.</text>
</comment>
<dbReference type="InterPro" id="IPR000772">
    <property type="entry name" value="Ricin_B_lectin"/>
</dbReference>
<organism evidence="5 6">
    <name type="scientific">Catenulispora subtropica</name>
    <dbReference type="NCBI Taxonomy" id="450798"/>
    <lineage>
        <taxon>Bacteria</taxon>
        <taxon>Bacillati</taxon>
        <taxon>Actinomycetota</taxon>
        <taxon>Actinomycetes</taxon>
        <taxon>Catenulisporales</taxon>
        <taxon>Catenulisporaceae</taxon>
        <taxon>Catenulispora</taxon>
    </lineage>
</organism>
<dbReference type="Proteomes" id="UP001499854">
    <property type="component" value="Unassembled WGS sequence"/>
</dbReference>
<dbReference type="PANTHER" id="PTHR43863">
    <property type="entry name" value="HYDROLASE, PUTATIVE (AFU_ORTHOLOGUE AFUA_1G03140)-RELATED"/>
    <property type="match status" value="1"/>
</dbReference>
<dbReference type="SUPFAM" id="SSF51011">
    <property type="entry name" value="Glycosyl hydrolase domain"/>
    <property type="match status" value="1"/>
</dbReference>
<sequence>MTKSRTGARLLTLSAAFALAVPAAGLLCPGSAAAATPTAIVIDGSARFTVESPTLIRVEYAGDGVFQDSPTFTAVNRAMPVPAYTTSVSGGYRIIQTSALTLKYLEGSGPVNGSNLSVNLTAGTQAVTAYPKFPPASGTCTYPAGCEAEQLALSGSAAAATDHTGFTGTGFVAGFTSGAAISWQESVPAAGQYAVQFRYANSTGGDGKNQTRTATVTANGVSQQVSLPTTADWNTWAVSSTTVTLPAGNSPVAVSCGSADSCNVNIDSVAVTAVGATYPTPVPAPISSTNNLGGYRRALDQVGGSVPMADGVLSRDGWYLMDDTGTGLLNSDGSLTPRPGHGGAAYQDGYFFGYGHNYKQALQDLHDLTGPAATLPRSAFGVWFSDYNAFSLANYQNTLIPAFRSTKTPIDQLVADTDWKAPNQWDGWEFNPALFPDPKALFTWASQQNLQLALNIHPSIKSSDPQYAATLATAGNLVSGEDFDFRDPKQLRAFFNLHSNIETNDGTPVWWLDQSFNEGAAKNSDVSPDSWINAQYKAHGDALGQRGYVLGRVGGNGSDYYGFTPGVSGAWADHRSAVHFTGDTYAAWPTLAFEAQFTAREGSGIGEPYVSHDIGAFNGGSGYDDPDMYARWVQLGAFQPILRLHSNHGFRLPWDYNCTTANSAATGCAVTPAANYSPAAAASAEKFLQLREALVPYTYTLAHQATTTGLPIVRGLYLNYPEYNEAYDYGTEYTYGDDVLVAPVTTAGTGTVNTTVWFPPGVWTDYFTGKTYTGPGTASVSTTLDTMPVFLRAGGVMATRTDYVDSANASPMSQVTLDVAAGGNGAFRLFEDDGVSHSAASATTAIGYDDAAHAVTIGAMSGTYTGAVANRTWTLKVRNVATAPSAVTVNGAATTFSYDGTAHVLTVTTGSQPTSAATTIAYSTGTITSATGPIIGVGSGRCVDVPNGSTLDATQLQLNDCNGGSAQAWTFPGDGTIRALGKCMDVRNASSADTTAVQLYVCNGTAAQQWTYVSASKEFQALGKCLDAYGGGTATGTQLIIYTCHGGTNQQWSHP</sequence>
<dbReference type="SUPFAM" id="SSF49785">
    <property type="entry name" value="Galactose-binding domain-like"/>
    <property type="match status" value="1"/>
</dbReference>
<dbReference type="InterPro" id="IPR033403">
    <property type="entry name" value="DUF5110"/>
</dbReference>
<dbReference type="InterPro" id="IPR017853">
    <property type="entry name" value="GH"/>
</dbReference>
<evidence type="ECO:0000313" key="5">
    <source>
        <dbReference type="EMBL" id="GAA2001652.1"/>
    </source>
</evidence>
<reference evidence="5 6" key="1">
    <citation type="journal article" date="2019" name="Int. J. Syst. Evol. Microbiol.">
        <title>The Global Catalogue of Microorganisms (GCM) 10K type strain sequencing project: providing services to taxonomists for standard genome sequencing and annotation.</title>
        <authorList>
            <consortium name="The Broad Institute Genomics Platform"/>
            <consortium name="The Broad Institute Genome Sequencing Center for Infectious Disease"/>
            <person name="Wu L."/>
            <person name="Ma J."/>
        </authorList>
    </citation>
    <scope>NUCLEOTIDE SEQUENCE [LARGE SCALE GENOMIC DNA]</scope>
    <source>
        <strain evidence="5 6">JCM 16013</strain>
    </source>
</reference>
<evidence type="ECO:0000256" key="2">
    <source>
        <dbReference type="RuleBase" id="RU361185"/>
    </source>
</evidence>
<keyword evidence="2" id="KW-0326">Glycosidase</keyword>
<dbReference type="SUPFAM" id="SSF51445">
    <property type="entry name" value="(Trans)glycosidases"/>
    <property type="match status" value="1"/>
</dbReference>
<dbReference type="Pfam" id="PF03422">
    <property type="entry name" value="CBM_6"/>
    <property type="match status" value="1"/>
</dbReference>
<dbReference type="Gene3D" id="2.60.120.260">
    <property type="entry name" value="Galactose-binding domain-like"/>
    <property type="match status" value="1"/>
</dbReference>
<name>A0ABN2T8H9_9ACTN</name>
<dbReference type="InterPro" id="IPR005084">
    <property type="entry name" value="CBM6"/>
</dbReference>
<evidence type="ECO:0000256" key="3">
    <source>
        <dbReference type="SAM" id="SignalP"/>
    </source>
</evidence>
<protein>
    <submittedName>
        <fullName evidence="5">Glycoside hydrolase family 31 protein</fullName>
    </submittedName>
</protein>
<comment type="caution">
    <text evidence="5">The sequence shown here is derived from an EMBL/GenBank/DDBJ whole genome shotgun (WGS) entry which is preliminary data.</text>
</comment>
<feature type="domain" description="CBM6" evidence="4">
    <location>
        <begin position="144"/>
        <end position="272"/>
    </location>
</feature>
<dbReference type="SMART" id="SM00458">
    <property type="entry name" value="RICIN"/>
    <property type="match status" value="1"/>
</dbReference>
<dbReference type="CDD" id="cd04083">
    <property type="entry name" value="CBM35_Lmo2446-like"/>
    <property type="match status" value="1"/>
</dbReference>
<dbReference type="Gene3D" id="2.60.40.1180">
    <property type="entry name" value="Golgi alpha-mannosidase II"/>
    <property type="match status" value="2"/>
</dbReference>